<dbReference type="Proteomes" id="UP000789524">
    <property type="component" value="Unassembled WGS sequence"/>
</dbReference>
<evidence type="ECO:0000256" key="1">
    <source>
        <dbReference type="SAM" id="MobiDB-lite"/>
    </source>
</evidence>
<feature type="compositionally biased region" description="Basic and acidic residues" evidence="1">
    <location>
        <begin position="39"/>
        <end position="50"/>
    </location>
</feature>
<name>A0A8J2QDK6_9NEOP</name>
<feature type="region of interest" description="Disordered" evidence="1">
    <location>
        <begin position="37"/>
        <end position="69"/>
    </location>
</feature>
<accession>A0A8J2QDK6</accession>
<feature type="compositionally biased region" description="Pro residues" evidence="1">
    <location>
        <begin position="58"/>
        <end position="69"/>
    </location>
</feature>
<reference evidence="2" key="1">
    <citation type="submission" date="2021-09" db="EMBL/GenBank/DDBJ databases">
        <authorList>
            <person name="Martin H S."/>
        </authorList>
    </citation>
    <scope>NUCLEOTIDE SEQUENCE</scope>
</reference>
<dbReference type="AlphaFoldDB" id="A0A8J2QDK6"/>
<comment type="caution">
    <text evidence="2">The sequence shown here is derived from an EMBL/GenBank/DDBJ whole genome shotgun (WGS) entry which is preliminary data.</text>
</comment>
<gene>
    <name evidence="2" type="ORF">DCHRY22_LOCUS2134</name>
</gene>
<sequence>MGPEGVSDYIFGATLDGLLKENRGGVSFARCHVIQASRDSGDDGRSEDAAVRGSPLTLHPPPSCTPFTPHPSPLADVTLPCPPALVCAAPCSDRQGIIHAPTTLVKII</sequence>
<dbReference type="EMBL" id="CAKASE010000045">
    <property type="protein sequence ID" value="CAG9560467.1"/>
    <property type="molecule type" value="Genomic_DNA"/>
</dbReference>
<organism evidence="2 3">
    <name type="scientific">Danaus chrysippus</name>
    <name type="common">African queen</name>
    <dbReference type="NCBI Taxonomy" id="151541"/>
    <lineage>
        <taxon>Eukaryota</taxon>
        <taxon>Metazoa</taxon>
        <taxon>Ecdysozoa</taxon>
        <taxon>Arthropoda</taxon>
        <taxon>Hexapoda</taxon>
        <taxon>Insecta</taxon>
        <taxon>Pterygota</taxon>
        <taxon>Neoptera</taxon>
        <taxon>Endopterygota</taxon>
        <taxon>Lepidoptera</taxon>
        <taxon>Glossata</taxon>
        <taxon>Ditrysia</taxon>
        <taxon>Papilionoidea</taxon>
        <taxon>Nymphalidae</taxon>
        <taxon>Danainae</taxon>
        <taxon>Danaini</taxon>
        <taxon>Danaina</taxon>
        <taxon>Danaus</taxon>
        <taxon>Anosia</taxon>
    </lineage>
</organism>
<protein>
    <submittedName>
        <fullName evidence="2">(African queen) hypothetical protein</fullName>
    </submittedName>
</protein>
<evidence type="ECO:0000313" key="3">
    <source>
        <dbReference type="Proteomes" id="UP000789524"/>
    </source>
</evidence>
<proteinExistence type="predicted"/>
<keyword evidence="3" id="KW-1185">Reference proteome</keyword>
<evidence type="ECO:0000313" key="2">
    <source>
        <dbReference type="EMBL" id="CAG9560467.1"/>
    </source>
</evidence>